<dbReference type="AlphaFoldDB" id="A0A9P1GXL0"/>
<sequence>KLVREFCDETEIPYAILKFMDGNKKVLGRLGDISDQVKILVDCQNYMAENNEMGLH</sequence>
<name>A0A9P1GXL0_9PEZI</name>
<dbReference type="OrthoDB" id="260091at2759"/>
<feature type="non-terminal residue" evidence="1">
    <location>
        <position position="1"/>
    </location>
</feature>
<proteinExistence type="predicted"/>
<protein>
    <submittedName>
        <fullName evidence="1">Uncharacterized protein</fullName>
    </submittedName>
</protein>
<accession>A0A9P1GXL0</accession>
<organism evidence="1 2">
    <name type="scientific">Parascedosporium putredinis</name>
    <dbReference type="NCBI Taxonomy" id="1442378"/>
    <lineage>
        <taxon>Eukaryota</taxon>
        <taxon>Fungi</taxon>
        <taxon>Dikarya</taxon>
        <taxon>Ascomycota</taxon>
        <taxon>Pezizomycotina</taxon>
        <taxon>Sordariomycetes</taxon>
        <taxon>Hypocreomycetidae</taxon>
        <taxon>Microascales</taxon>
        <taxon>Microascaceae</taxon>
        <taxon>Parascedosporium</taxon>
    </lineage>
</organism>
<dbReference type="Proteomes" id="UP000838763">
    <property type="component" value="Unassembled WGS sequence"/>
</dbReference>
<dbReference type="EMBL" id="CALLCH030000003">
    <property type="protein sequence ID" value="CAI4212137.1"/>
    <property type="molecule type" value="Genomic_DNA"/>
</dbReference>
<evidence type="ECO:0000313" key="1">
    <source>
        <dbReference type="EMBL" id="CAI4212137.1"/>
    </source>
</evidence>
<evidence type="ECO:0000313" key="2">
    <source>
        <dbReference type="Proteomes" id="UP000838763"/>
    </source>
</evidence>
<comment type="caution">
    <text evidence="1">The sequence shown here is derived from an EMBL/GenBank/DDBJ whole genome shotgun (WGS) entry which is preliminary data.</text>
</comment>
<gene>
    <name evidence="1" type="ORF">PPNO1_LOCUS1905</name>
</gene>
<keyword evidence="2" id="KW-1185">Reference proteome</keyword>
<reference evidence="1" key="1">
    <citation type="submission" date="2022-11" db="EMBL/GenBank/DDBJ databases">
        <authorList>
            <person name="Scott C."/>
            <person name="Bruce N."/>
        </authorList>
    </citation>
    <scope>NUCLEOTIDE SEQUENCE</scope>
</reference>